<reference evidence="1" key="1">
    <citation type="journal article" date="2015" name="Nature">
        <title>Complex archaea that bridge the gap between prokaryotes and eukaryotes.</title>
        <authorList>
            <person name="Spang A."/>
            <person name="Saw J.H."/>
            <person name="Jorgensen S.L."/>
            <person name="Zaremba-Niedzwiedzka K."/>
            <person name="Martijn J."/>
            <person name="Lind A.E."/>
            <person name="van Eijk R."/>
            <person name="Schleper C."/>
            <person name="Guy L."/>
            <person name="Ettema T.J."/>
        </authorList>
    </citation>
    <scope>NUCLEOTIDE SEQUENCE</scope>
</reference>
<proteinExistence type="predicted"/>
<name>A0A0F8ZUJ0_9ZZZZ</name>
<comment type="caution">
    <text evidence="1">The sequence shown here is derived from an EMBL/GenBank/DDBJ whole genome shotgun (WGS) entry which is preliminary data.</text>
</comment>
<dbReference type="AlphaFoldDB" id="A0A0F8ZUJ0"/>
<protein>
    <submittedName>
        <fullName evidence="1">Uncharacterized protein</fullName>
    </submittedName>
</protein>
<sequence>MTDNKFHIYKNGLKEYMSSLFDSIGLNNYHFKDIYEFKSDWDVNFEMFIESVR</sequence>
<dbReference type="EMBL" id="LAZR01061401">
    <property type="protein sequence ID" value="KKK63656.1"/>
    <property type="molecule type" value="Genomic_DNA"/>
</dbReference>
<accession>A0A0F8ZUJ0</accession>
<evidence type="ECO:0000313" key="1">
    <source>
        <dbReference type="EMBL" id="KKK63656.1"/>
    </source>
</evidence>
<gene>
    <name evidence="1" type="ORF">LCGC14_2992100</name>
</gene>
<organism evidence="1">
    <name type="scientific">marine sediment metagenome</name>
    <dbReference type="NCBI Taxonomy" id="412755"/>
    <lineage>
        <taxon>unclassified sequences</taxon>
        <taxon>metagenomes</taxon>
        <taxon>ecological metagenomes</taxon>
    </lineage>
</organism>